<name>A0A225MCW5_9BURK</name>
<dbReference type="RefSeq" id="WP_088603848.1">
    <property type="nucleotide sequence ID" value="NZ_NJIH01000007.1"/>
</dbReference>
<dbReference type="AlphaFoldDB" id="A0A225MCW5"/>
<dbReference type="Gene3D" id="3.20.20.60">
    <property type="entry name" value="Phosphoenolpyruvate-binding domains"/>
    <property type="match status" value="1"/>
</dbReference>
<dbReference type="GO" id="GO:0016833">
    <property type="term" value="F:oxo-acid-lyase activity"/>
    <property type="evidence" value="ECO:0007669"/>
    <property type="project" value="UniProtKB-ARBA"/>
</dbReference>
<dbReference type="InterPro" id="IPR039556">
    <property type="entry name" value="ICL/PEPM"/>
</dbReference>
<protein>
    <recommendedName>
        <fullName evidence="3">Carboxyvinyl-carboxyphosphonate phosphorylmutase</fullName>
    </recommendedName>
</protein>
<dbReference type="InterPro" id="IPR040442">
    <property type="entry name" value="Pyrv_kinase-like_dom_sf"/>
</dbReference>
<organism evidence="1 2">
    <name type="scientific">Candidimonas nitroreducens</name>
    <dbReference type="NCBI Taxonomy" id="683354"/>
    <lineage>
        <taxon>Bacteria</taxon>
        <taxon>Pseudomonadati</taxon>
        <taxon>Pseudomonadota</taxon>
        <taxon>Betaproteobacteria</taxon>
        <taxon>Burkholderiales</taxon>
        <taxon>Alcaligenaceae</taxon>
        <taxon>Candidimonas</taxon>
    </lineage>
</organism>
<reference evidence="2" key="1">
    <citation type="submission" date="2017-06" db="EMBL/GenBank/DDBJ databases">
        <title>Herbaspirillum phytohormonus sp. nov., isolated from the root nodule of Robinia pseudoacacia in lead-zinc mine.</title>
        <authorList>
            <person name="Fan M."/>
            <person name="Lin Y."/>
        </authorList>
    </citation>
    <scope>NUCLEOTIDE SEQUENCE [LARGE SCALE GENOMIC DNA]</scope>
    <source>
        <strain evidence="2">SC-089</strain>
    </source>
</reference>
<evidence type="ECO:0008006" key="3">
    <source>
        <dbReference type="Google" id="ProtNLM"/>
    </source>
</evidence>
<dbReference type="PANTHER" id="PTHR42905:SF5">
    <property type="entry name" value="CARBOXYVINYL-CARBOXYPHOSPHONATE PHOSPHORYLMUTASE, CHLOROPLASTIC"/>
    <property type="match status" value="1"/>
</dbReference>
<dbReference type="CDD" id="cd00377">
    <property type="entry name" value="ICL_PEPM"/>
    <property type="match status" value="1"/>
</dbReference>
<sequence>MSERPTATFRKMISEPGCVIQPSIFSPLCARIAESAGLEAIGLGGYAMGAHTAISEPLMSLEEIAQIVRGVRQVSSLPIMVDGGAGFGDPMHVMRTVRVLEQAGASSIHLEDQYFPKRARYHMGVEEVVPMEEMVQKIHAATEARNDGDFVIVARTDAMRTHGYAEGVKRCNAYVEAGADMIMIFPDSDADTENARRDIPGAPLIYVNSTGNKFNRGVYSRQQLDDWGYKILYDAISTVNVVARALFAYYGHLSRTGEHGLDNAEMVEIRANVERTIGLDALYKLEQATLGEIKMFK</sequence>
<accession>A0A225MCW5</accession>
<evidence type="ECO:0000313" key="1">
    <source>
        <dbReference type="EMBL" id="OWT59117.1"/>
    </source>
</evidence>
<dbReference type="EMBL" id="NJIH01000007">
    <property type="protein sequence ID" value="OWT59117.1"/>
    <property type="molecule type" value="Genomic_DNA"/>
</dbReference>
<dbReference type="OrthoDB" id="9771433at2"/>
<evidence type="ECO:0000313" key="2">
    <source>
        <dbReference type="Proteomes" id="UP000214603"/>
    </source>
</evidence>
<keyword evidence="2" id="KW-1185">Reference proteome</keyword>
<dbReference type="PANTHER" id="PTHR42905">
    <property type="entry name" value="PHOSPHOENOLPYRUVATE CARBOXYLASE"/>
    <property type="match status" value="1"/>
</dbReference>
<dbReference type="SUPFAM" id="SSF51621">
    <property type="entry name" value="Phosphoenolpyruvate/pyruvate domain"/>
    <property type="match status" value="1"/>
</dbReference>
<proteinExistence type="predicted"/>
<comment type="caution">
    <text evidence="1">The sequence shown here is derived from an EMBL/GenBank/DDBJ whole genome shotgun (WGS) entry which is preliminary data.</text>
</comment>
<dbReference type="InterPro" id="IPR015813">
    <property type="entry name" value="Pyrv/PenolPyrv_kinase-like_dom"/>
</dbReference>
<dbReference type="Proteomes" id="UP000214603">
    <property type="component" value="Unassembled WGS sequence"/>
</dbReference>
<dbReference type="Pfam" id="PF13714">
    <property type="entry name" value="PEP_mutase"/>
    <property type="match status" value="1"/>
</dbReference>
<gene>
    <name evidence="1" type="ORF">CEY11_13085</name>
</gene>